<evidence type="ECO:0000313" key="1">
    <source>
        <dbReference type="EMBL" id="CDS09737.1"/>
    </source>
</evidence>
<dbReference type="OrthoDB" id="2244979at2759"/>
<dbReference type="EMBL" id="LK023335">
    <property type="protein sequence ID" value="CDS09737.1"/>
    <property type="molecule type" value="Genomic_DNA"/>
</dbReference>
<reference evidence="1" key="1">
    <citation type="journal article" date="2014" name="Genome Announc.">
        <title>De novo whole-genome sequence and genome annotation of Lichtheimia ramosa.</title>
        <authorList>
            <person name="Linde J."/>
            <person name="Schwartze V."/>
            <person name="Binder U."/>
            <person name="Lass-Florl C."/>
            <person name="Voigt K."/>
            <person name="Horn F."/>
        </authorList>
    </citation>
    <scope>NUCLEOTIDE SEQUENCE</scope>
    <source>
        <strain evidence="1">JMRC FSU:6197</strain>
    </source>
</reference>
<accession>A0A077WST9</accession>
<protein>
    <submittedName>
        <fullName evidence="1">Uncharacterized protein</fullName>
    </submittedName>
</protein>
<organism evidence="1">
    <name type="scientific">Lichtheimia ramosa</name>
    <dbReference type="NCBI Taxonomy" id="688394"/>
    <lineage>
        <taxon>Eukaryota</taxon>
        <taxon>Fungi</taxon>
        <taxon>Fungi incertae sedis</taxon>
        <taxon>Mucoromycota</taxon>
        <taxon>Mucoromycotina</taxon>
        <taxon>Mucoromycetes</taxon>
        <taxon>Mucorales</taxon>
        <taxon>Lichtheimiaceae</taxon>
        <taxon>Lichtheimia</taxon>
    </lineage>
</organism>
<proteinExistence type="predicted"/>
<gene>
    <name evidence="1" type="ORF">LRAMOSA02414</name>
</gene>
<sequence>MMFEYQTDSINTWRSLSENDIFRLFISPIMEIIFENSIIKLRSGETTNAASAEVRAVQVKAAGIHSRGAFKVDLRLVMVNDDTEYDVANCEFAKSGDLQRKVIVDNAKLAVEGKCIIDHLLTTSRLDEEQAKKIQVVNLQACGLKMQLLALKLDRDGDGYVTQPIGSTIRLPTSIDTILPFFQDGLPLLQYMKKVAEKNAMLLQDAFNRDRSNFGSASPPHRTDYIKKTWLGPSSTRPNSIPPIPY</sequence>
<name>A0A077WST9_9FUNG</name>
<dbReference type="AlphaFoldDB" id="A0A077WST9"/>